<evidence type="ECO:0000256" key="1">
    <source>
        <dbReference type="ARBA" id="ARBA00023186"/>
    </source>
</evidence>
<dbReference type="GO" id="GO:0005524">
    <property type="term" value="F:ATP binding"/>
    <property type="evidence" value="ECO:0007669"/>
    <property type="project" value="InterPro"/>
</dbReference>
<dbReference type="CDD" id="cd00320">
    <property type="entry name" value="cpn10"/>
    <property type="match status" value="1"/>
</dbReference>
<dbReference type="SUPFAM" id="SSF50129">
    <property type="entry name" value="GroES-like"/>
    <property type="match status" value="1"/>
</dbReference>
<keyword evidence="1" id="KW-0143">Chaperone</keyword>
<evidence type="ECO:0000313" key="2">
    <source>
        <dbReference type="EMBL" id="ASN63125.1"/>
    </source>
</evidence>
<dbReference type="EMBL" id="KU970531">
    <property type="protein sequence ID" value="ASN63125.1"/>
    <property type="molecule type" value="Genomic_DNA"/>
</dbReference>
<reference evidence="2" key="1">
    <citation type="submission" date="2016-03" db="EMBL/GenBank/DDBJ databases">
        <title>Novel chaperonins are prevalent in the virioplankton and link to viral biology and ecology.</title>
        <authorList>
            <person name="Marine R.L."/>
            <person name="Nasko D.J."/>
            <person name="Polson S.W."/>
            <person name="Wommack K.E."/>
        </authorList>
    </citation>
    <scope>NUCLEOTIDE SEQUENCE</scope>
</reference>
<dbReference type="InterPro" id="IPR037124">
    <property type="entry name" value="Chaperonin_GroES_sf"/>
</dbReference>
<dbReference type="InterPro" id="IPR020818">
    <property type="entry name" value="Chaperonin_GroES"/>
</dbReference>
<dbReference type="SMART" id="SM00883">
    <property type="entry name" value="Cpn10"/>
    <property type="match status" value="1"/>
</dbReference>
<dbReference type="PRINTS" id="PR00297">
    <property type="entry name" value="CHAPERONIN10"/>
</dbReference>
<proteinExistence type="predicted"/>
<sequence length="85" mass="9633">MRAVNNFIIIHETVEEKKTESGLLLTVDQTEEMRYGKGEVVEAGDKVSTVKKGDTIYFDKRQGHQVRLEGVLYGIIREPDVVVIL</sequence>
<dbReference type="Gene3D" id="2.30.33.40">
    <property type="entry name" value="GroES chaperonin"/>
    <property type="match status" value="1"/>
</dbReference>
<dbReference type="GO" id="GO:0044183">
    <property type="term" value="F:protein folding chaperone"/>
    <property type="evidence" value="ECO:0007669"/>
    <property type="project" value="InterPro"/>
</dbReference>
<dbReference type="Pfam" id="PF00166">
    <property type="entry name" value="Cpn10"/>
    <property type="match status" value="1"/>
</dbReference>
<dbReference type="InterPro" id="IPR011032">
    <property type="entry name" value="GroES-like_sf"/>
</dbReference>
<organism evidence="2">
    <name type="scientific">uncultured virus</name>
    <dbReference type="NCBI Taxonomy" id="340016"/>
    <lineage>
        <taxon>Viruses</taxon>
        <taxon>environmental samples</taxon>
    </lineage>
</organism>
<gene>
    <name evidence="2" type="primary">groES</name>
</gene>
<name>A0A221S2U9_9VIRU</name>
<accession>A0A221S2U9</accession>
<protein>
    <submittedName>
        <fullName evidence="2">Co-chaperonin GroES</fullName>
    </submittedName>
</protein>